<dbReference type="RefSeq" id="WP_145030665.1">
    <property type="nucleotide sequence ID" value="NZ_CP036271.1"/>
</dbReference>
<dbReference type="KEGG" id="ccos:Pan44_28810"/>
<proteinExistence type="predicted"/>
<keyword evidence="2" id="KW-1185">Reference proteome</keyword>
<dbReference type="InParanoid" id="A0A517SFD2"/>
<reference evidence="1 2" key="1">
    <citation type="submission" date="2019-02" db="EMBL/GenBank/DDBJ databases">
        <title>Deep-cultivation of Planctomycetes and their phenomic and genomic characterization uncovers novel biology.</title>
        <authorList>
            <person name="Wiegand S."/>
            <person name="Jogler M."/>
            <person name="Boedeker C."/>
            <person name="Pinto D."/>
            <person name="Vollmers J."/>
            <person name="Rivas-Marin E."/>
            <person name="Kohn T."/>
            <person name="Peeters S.H."/>
            <person name="Heuer A."/>
            <person name="Rast P."/>
            <person name="Oberbeckmann S."/>
            <person name="Bunk B."/>
            <person name="Jeske O."/>
            <person name="Meyerdierks A."/>
            <person name="Storesund J.E."/>
            <person name="Kallscheuer N."/>
            <person name="Luecker S."/>
            <person name="Lage O.M."/>
            <person name="Pohl T."/>
            <person name="Merkel B.J."/>
            <person name="Hornburger P."/>
            <person name="Mueller R.-W."/>
            <person name="Bruemmer F."/>
            <person name="Labrenz M."/>
            <person name="Spormann A.M."/>
            <person name="Op den Camp H."/>
            <person name="Overmann J."/>
            <person name="Amann R."/>
            <person name="Jetten M.S.M."/>
            <person name="Mascher T."/>
            <person name="Medema M.H."/>
            <person name="Devos D.P."/>
            <person name="Kaster A.-K."/>
            <person name="Ovreas L."/>
            <person name="Rohde M."/>
            <person name="Galperin M.Y."/>
            <person name="Jogler C."/>
        </authorList>
    </citation>
    <scope>NUCLEOTIDE SEQUENCE [LARGE SCALE GENOMIC DNA]</scope>
    <source>
        <strain evidence="1 2">Pan44</strain>
    </source>
</reference>
<name>A0A517SFD2_9PLAN</name>
<organism evidence="1 2">
    <name type="scientific">Caulifigura coniformis</name>
    <dbReference type="NCBI Taxonomy" id="2527983"/>
    <lineage>
        <taxon>Bacteria</taxon>
        <taxon>Pseudomonadati</taxon>
        <taxon>Planctomycetota</taxon>
        <taxon>Planctomycetia</taxon>
        <taxon>Planctomycetales</taxon>
        <taxon>Planctomycetaceae</taxon>
        <taxon>Caulifigura</taxon>
    </lineage>
</organism>
<sequence>MAQAATSTQRREGGSQEVVAKPAEDIVQYLTAYAKQKPDVAALWCFGIGFVLGWKLKPW</sequence>
<evidence type="ECO:0000313" key="2">
    <source>
        <dbReference type="Proteomes" id="UP000315700"/>
    </source>
</evidence>
<dbReference type="Proteomes" id="UP000315700">
    <property type="component" value="Chromosome"/>
</dbReference>
<accession>A0A517SFD2</accession>
<evidence type="ECO:0000313" key="1">
    <source>
        <dbReference type="EMBL" id="QDT54843.1"/>
    </source>
</evidence>
<dbReference type="AlphaFoldDB" id="A0A517SFD2"/>
<dbReference type="EMBL" id="CP036271">
    <property type="protein sequence ID" value="QDT54843.1"/>
    <property type="molecule type" value="Genomic_DNA"/>
</dbReference>
<dbReference type="OrthoDB" id="290375at2"/>
<protein>
    <submittedName>
        <fullName evidence="1">Uncharacterized protein</fullName>
    </submittedName>
</protein>
<gene>
    <name evidence="1" type="ORF">Pan44_28810</name>
</gene>